<proteinExistence type="predicted"/>
<reference evidence="1 2" key="1">
    <citation type="journal article" date="2023" name="G3 (Bethesda)">
        <title>A chromosome-length genome assembly and annotation of blackberry (Rubus argutus, cv. 'Hillquist').</title>
        <authorList>
            <person name="Bruna T."/>
            <person name="Aryal R."/>
            <person name="Dudchenko O."/>
            <person name="Sargent D.J."/>
            <person name="Mead D."/>
            <person name="Buti M."/>
            <person name="Cavallini A."/>
            <person name="Hytonen T."/>
            <person name="Andres J."/>
            <person name="Pham M."/>
            <person name="Weisz D."/>
            <person name="Mascagni F."/>
            <person name="Usai G."/>
            <person name="Natali L."/>
            <person name="Bassil N."/>
            <person name="Fernandez G.E."/>
            <person name="Lomsadze A."/>
            <person name="Armour M."/>
            <person name="Olukolu B."/>
            <person name="Poorten T."/>
            <person name="Britton C."/>
            <person name="Davik J."/>
            <person name="Ashrafi H."/>
            <person name="Aiden E.L."/>
            <person name="Borodovsky M."/>
            <person name="Worthington M."/>
        </authorList>
    </citation>
    <scope>NUCLEOTIDE SEQUENCE [LARGE SCALE GENOMIC DNA]</scope>
    <source>
        <strain evidence="1">PI 553951</strain>
    </source>
</reference>
<name>A0AAW1Y9M4_RUBAR</name>
<evidence type="ECO:0000313" key="1">
    <source>
        <dbReference type="EMBL" id="KAK9945856.1"/>
    </source>
</evidence>
<keyword evidence="2" id="KW-1185">Reference proteome</keyword>
<dbReference type="EMBL" id="JBEDUW010000002">
    <property type="protein sequence ID" value="KAK9945856.1"/>
    <property type="molecule type" value="Genomic_DNA"/>
</dbReference>
<accession>A0AAW1Y9M4</accession>
<dbReference type="AlphaFoldDB" id="A0AAW1Y9M4"/>
<protein>
    <submittedName>
        <fullName evidence="1">Uncharacterized protein</fullName>
    </submittedName>
</protein>
<sequence>MTILTTLSVTVITKIPVIDFSNEECLKPGTSSWLSVSKEPMKAWEFRTLQTQKKPTGSHISFNWPNGNDQCRYTFY</sequence>
<evidence type="ECO:0000313" key="2">
    <source>
        <dbReference type="Proteomes" id="UP001457282"/>
    </source>
</evidence>
<dbReference type="Proteomes" id="UP001457282">
    <property type="component" value="Unassembled WGS sequence"/>
</dbReference>
<comment type="caution">
    <text evidence="1">The sequence shown here is derived from an EMBL/GenBank/DDBJ whole genome shotgun (WGS) entry which is preliminary data.</text>
</comment>
<organism evidence="1 2">
    <name type="scientific">Rubus argutus</name>
    <name type="common">Southern blackberry</name>
    <dbReference type="NCBI Taxonomy" id="59490"/>
    <lineage>
        <taxon>Eukaryota</taxon>
        <taxon>Viridiplantae</taxon>
        <taxon>Streptophyta</taxon>
        <taxon>Embryophyta</taxon>
        <taxon>Tracheophyta</taxon>
        <taxon>Spermatophyta</taxon>
        <taxon>Magnoliopsida</taxon>
        <taxon>eudicotyledons</taxon>
        <taxon>Gunneridae</taxon>
        <taxon>Pentapetalae</taxon>
        <taxon>rosids</taxon>
        <taxon>fabids</taxon>
        <taxon>Rosales</taxon>
        <taxon>Rosaceae</taxon>
        <taxon>Rosoideae</taxon>
        <taxon>Rosoideae incertae sedis</taxon>
        <taxon>Rubus</taxon>
    </lineage>
</organism>
<gene>
    <name evidence="1" type="ORF">M0R45_011350</name>
</gene>